<feature type="compositionally biased region" description="Low complexity" evidence="1">
    <location>
        <begin position="321"/>
        <end position="331"/>
    </location>
</feature>
<dbReference type="PANTHER" id="PTHR48148:SF3">
    <property type="entry name" value="KERATINOCYTE PROLINE-RICH PROTEIN"/>
    <property type="match status" value="1"/>
</dbReference>
<feature type="region of interest" description="Disordered" evidence="1">
    <location>
        <begin position="1052"/>
        <end position="1083"/>
    </location>
</feature>
<feature type="region of interest" description="Disordered" evidence="1">
    <location>
        <begin position="1235"/>
        <end position="1255"/>
    </location>
</feature>
<feature type="transmembrane region" description="Helical" evidence="2">
    <location>
        <begin position="35"/>
        <end position="54"/>
    </location>
</feature>
<evidence type="ECO:0000256" key="2">
    <source>
        <dbReference type="SAM" id="Phobius"/>
    </source>
</evidence>
<keyword evidence="2" id="KW-1133">Transmembrane helix</keyword>
<feature type="region of interest" description="Disordered" evidence="1">
    <location>
        <begin position="246"/>
        <end position="282"/>
    </location>
</feature>
<dbReference type="PANTHER" id="PTHR48148">
    <property type="entry name" value="KERATINOCYTE PROLINE-RICH PROTEIN"/>
    <property type="match status" value="1"/>
</dbReference>
<feature type="compositionally biased region" description="Low complexity" evidence="1">
    <location>
        <begin position="470"/>
        <end position="486"/>
    </location>
</feature>
<feature type="compositionally biased region" description="Pro residues" evidence="1">
    <location>
        <begin position="517"/>
        <end position="529"/>
    </location>
</feature>
<feature type="transmembrane region" description="Helical" evidence="2">
    <location>
        <begin position="138"/>
        <end position="158"/>
    </location>
</feature>
<dbReference type="Proteomes" id="UP001189429">
    <property type="component" value="Unassembled WGS sequence"/>
</dbReference>
<gene>
    <name evidence="3" type="ORF">PCOR1329_LOCUS64705</name>
</gene>
<sequence>ASVLVFGPSMESGMYADTLKLDLLNKRTHWTGEVVLDYAFHLANTSSLLGIFISHPEHPYNKMERACIFVVVGLLAVFLSALVRDVCDSWPLRLLVVLGLALLSRNVLRAYVNILGQKEERLRGEQVDVSSGRAQRSAFLGSALLFTAIVCAVIVNVIGTDNFSLVVESLDGIVALVVLELLIDCLMPFTSENSRGDRTWGIGFFGRWAIERDEQQARIAHCMHVSLSRSKEFLVAEVEYYGKDYGRPDQRDKDEHRGWEQPRKSRRSTRTHSRARPELAGAAGLALRVGTARLRLVGGRLRRSERERRLRASERREFPTAGRGAPGFARRGSGGLSGDAREGGGDGHGGGRRQPPQEQADGRVRGADRAVPEAMAEQAAKPPSLSSLQASLVKKPATGKAPVAKSPVAKTPVAKTPVAKTPVAKTPVAKTPVAKAPAKSPAPAAKTPTAAKAPAAAPADAAGLKRTATGEAEGAPPAKKGAAAAPAHRECGARVRTGPSATSEPGRVHGLQRGSAPAPPPAARPPAAKPPAAAKAPAAGAPAASEAAAAASKPEDKALAAAITGLVGALEATNTPAALQQPAAVALADAMGAKLQIDHINQFLRALKKKVIERAQGDGIRVQPTSQLQKAKAAATASKPAPPAQATAPGASVVAKKASATAPGASVVVKKVQAAGCSGQDRHRGLYTGNFFIPKGTGARRMLTSGVPAALPALCVALIAGLGWRTSPPQPVPEPPSETPLWLDGVAGACIEASSAALRDEAAARAISELAAASPPPPPPPGGDGCVCPEVGDGLGAEALALHLLVSLLSPVWVSLADSGARARVSYDGDIMDHGRVVVWPSRRVEDGELVDPRLYWVLSPDGDLWEELLSGASPADGPSGGERIANGGAPPADGRTLYSFRERPSLARLVELADECRLAMEARGQVAADGPAQVELASGRLLDGGDVFPRAAPARPSHRLRGKQALPVADGGVGDALADAATGSPTPPPEGHVWALAEPVPDLGIGAGVDALWLRRGRALRLELMPRGDVAGWRSRRVAELSRLLEVAAPVAAPGSPPPDGALETAAASGAEGSPGPDGVPSAVALADAASDDTRTLWVEWDDQGERYKEFRKAVNESLSYEWGHQRLEGGLACLHTCKMMHRTAGTPRAWLEKFLRDKNIAPTDRVAHELRPLVEALEEAGCFDQVNLGGLACLEADELMAPSLRNHVSRRAKEDWEVEQSMKKAEAVDARVAAHHGADGATTGAGGGDKGRGASTLDKHAALQQHLLREAHRRQAAAPGAMPKAEAALRELLRGQSVYETDSAPRNLVSYQPGKVSLPDSVLDCRFIEDIVSPGCRSFWEENHKRMRLEPETVDFDSMPRLYMDPVLKRNSKSYRTFLRDLAGVQLLSSEGFGRIEIELPLGVLPSSVEGQRLLGAFTVYVATTDVKDCFYRMHVREDFGRYFCLPAVPKHVLDGIQVAGVPGDAPPDALVRPYLAVLPMGFAWSLYLAQAANEDRVCRSPSLCRAMPAGRQQPLIQDQAEAFVLRAASRGVGGACVHVDNLGADSDNADFSDRMVSEWSDLFESVGLALHKSESHGGAGEALGAELDGARLRSGITSSRFWKLERGLTGLLARGRCSGQALEQVIGHCTFCGLAARESLSIFHTVYKFISVQYFDAGSMWPEVVEELVAFRGVLLLLGRDWWLPWNPCVLETDASLAGWAMAQSFWEPSRVASVGRVSERSRFKRVGAHSARESALTSAHLFRDESGSAWKTVRKGVWGRSEGILVLEARALVKAIRRSQDFKLLVQIRRFNAYALALGIAPYFSQALLASVPEESVPTDARSGSAAAAGSIAGESSSAVAGSAAARTGGPGARSVKARLESRPRQPPLAPSVTLDDLAPADGAGDDEADAGEGDESSGSDSVVNHATAASRRSRRLQDSRRRRRAALYTDMIMQTAAGGPTLLERLAVIRRTRERYAKYIDRFYLHAGLTDDELVRSSDETVDRRVCDYFTAMYLSGEQSSLGDQTGAALIDRHPAFGRRGGRALPRTWRALKAWRRLTPSRTRRALPLAVWSAVMWRLVDKGLPFMALFLAVGPSCGPATYLELSQAVQLAAAEIGAGKLTLYQLRHSGASIDASRRTRSLGEIRRRGCWVQAKSMHRYEHGSRLSAEYERFPADQRRLYEACE</sequence>
<keyword evidence="4" id="KW-1185">Reference proteome</keyword>
<feature type="compositionally biased region" description="Low complexity" evidence="1">
    <location>
        <begin position="530"/>
        <end position="540"/>
    </location>
</feature>
<accession>A0ABN9W7A1</accession>
<feature type="transmembrane region" description="Helical" evidence="2">
    <location>
        <begin position="90"/>
        <end position="108"/>
    </location>
</feature>
<feature type="compositionally biased region" description="Low complexity" evidence="1">
    <location>
        <begin position="1062"/>
        <end position="1083"/>
    </location>
</feature>
<feature type="compositionally biased region" description="Basic and acidic residues" evidence="1">
    <location>
        <begin position="302"/>
        <end position="318"/>
    </location>
</feature>
<name>A0ABN9W7A1_9DINO</name>
<organism evidence="3 4">
    <name type="scientific">Prorocentrum cordatum</name>
    <dbReference type="NCBI Taxonomy" id="2364126"/>
    <lineage>
        <taxon>Eukaryota</taxon>
        <taxon>Sar</taxon>
        <taxon>Alveolata</taxon>
        <taxon>Dinophyceae</taxon>
        <taxon>Prorocentrales</taxon>
        <taxon>Prorocentraceae</taxon>
        <taxon>Prorocentrum</taxon>
    </lineage>
</organism>
<feature type="transmembrane region" description="Helical" evidence="2">
    <location>
        <begin position="66"/>
        <end position="84"/>
    </location>
</feature>
<feature type="compositionally biased region" description="Basic and acidic residues" evidence="1">
    <location>
        <begin position="360"/>
        <end position="371"/>
    </location>
</feature>
<reference evidence="3" key="1">
    <citation type="submission" date="2023-10" db="EMBL/GenBank/DDBJ databases">
        <authorList>
            <person name="Chen Y."/>
            <person name="Shah S."/>
            <person name="Dougan E. K."/>
            <person name="Thang M."/>
            <person name="Chan C."/>
        </authorList>
    </citation>
    <scope>NUCLEOTIDE SEQUENCE [LARGE SCALE GENOMIC DNA]</scope>
</reference>
<feature type="compositionally biased region" description="Acidic residues" evidence="1">
    <location>
        <begin position="1888"/>
        <end position="1902"/>
    </location>
</feature>
<protein>
    <recommendedName>
        <fullName evidence="5">Calpain catalytic domain-containing protein</fullName>
    </recommendedName>
</protein>
<feature type="compositionally biased region" description="Basic and acidic residues" evidence="1">
    <location>
        <begin position="246"/>
        <end position="263"/>
    </location>
</feature>
<feature type="compositionally biased region" description="Basic residues" evidence="1">
    <location>
        <begin position="264"/>
        <end position="274"/>
    </location>
</feature>
<evidence type="ECO:0000313" key="3">
    <source>
        <dbReference type="EMBL" id="CAK0882061.1"/>
    </source>
</evidence>
<keyword evidence="2" id="KW-0472">Membrane</keyword>
<feature type="region of interest" description="Disordered" evidence="1">
    <location>
        <begin position="871"/>
        <end position="896"/>
    </location>
</feature>
<evidence type="ECO:0008006" key="5">
    <source>
        <dbReference type="Google" id="ProtNLM"/>
    </source>
</evidence>
<evidence type="ECO:0000313" key="4">
    <source>
        <dbReference type="Proteomes" id="UP001189429"/>
    </source>
</evidence>
<evidence type="ECO:0000256" key="1">
    <source>
        <dbReference type="SAM" id="MobiDB-lite"/>
    </source>
</evidence>
<comment type="caution">
    <text evidence="3">The sequence shown here is derived from an EMBL/GenBank/DDBJ whole genome shotgun (WGS) entry which is preliminary data.</text>
</comment>
<dbReference type="EMBL" id="CAUYUJ010018263">
    <property type="protein sequence ID" value="CAK0882061.1"/>
    <property type="molecule type" value="Genomic_DNA"/>
</dbReference>
<proteinExistence type="predicted"/>
<feature type="non-terminal residue" evidence="3">
    <location>
        <position position="2170"/>
    </location>
</feature>
<feature type="compositionally biased region" description="Low complexity" evidence="1">
    <location>
        <begin position="407"/>
        <end position="462"/>
    </location>
</feature>
<feature type="region of interest" description="Disordered" evidence="1">
    <location>
        <begin position="1846"/>
        <end position="1926"/>
    </location>
</feature>
<feature type="region of interest" description="Disordered" evidence="1">
    <location>
        <begin position="301"/>
        <end position="540"/>
    </location>
</feature>
<keyword evidence="2" id="KW-0812">Transmembrane</keyword>
<feature type="non-terminal residue" evidence="3">
    <location>
        <position position="1"/>
    </location>
</feature>